<keyword evidence="4 7" id="KW-0812">Transmembrane</keyword>
<evidence type="ECO:0000256" key="7">
    <source>
        <dbReference type="SAM" id="Phobius"/>
    </source>
</evidence>
<dbReference type="SUPFAM" id="SSF82866">
    <property type="entry name" value="Multidrug efflux transporter AcrB transmembrane domain"/>
    <property type="match status" value="2"/>
</dbReference>
<feature type="transmembrane region" description="Helical" evidence="7">
    <location>
        <begin position="688"/>
        <end position="712"/>
    </location>
</feature>
<evidence type="ECO:0000256" key="6">
    <source>
        <dbReference type="ARBA" id="ARBA00023136"/>
    </source>
</evidence>
<feature type="domain" description="Membrane transport protein MMPL" evidence="8">
    <location>
        <begin position="31"/>
        <end position="376"/>
    </location>
</feature>
<feature type="domain" description="Membrane transport protein MMPL" evidence="8">
    <location>
        <begin position="511"/>
        <end position="722"/>
    </location>
</feature>
<dbReference type="Gene3D" id="1.20.1640.10">
    <property type="entry name" value="Multidrug efflux transporter AcrB transmembrane domain"/>
    <property type="match status" value="2"/>
</dbReference>
<evidence type="ECO:0000313" key="10">
    <source>
        <dbReference type="Proteomes" id="UP000630718"/>
    </source>
</evidence>
<organism evidence="9 10">
    <name type="scientific">Streptomyces fumanus</name>
    <dbReference type="NCBI Taxonomy" id="67302"/>
    <lineage>
        <taxon>Bacteria</taxon>
        <taxon>Bacillati</taxon>
        <taxon>Actinomycetota</taxon>
        <taxon>Actinomycetes</taxon>
        <taxon>Kitasatosporales</taxon>
        <taxon>Streptomycetaceae</taxon>
        <taxon>Streptomyces</taxon>
    </lineage>
</organism>
<feature type="transmembrane region" description="Helical" evidence="7">
    <location>
        <begin position="177"/>
        <end position="195"/>
    </location>
</feature>
<dbReference type="GO" id="GO:0005886">
    <property type="term" value="C:plasma membrane"/>
    <property type="evidence" value="ECO:0007669"/>
    <property type="project" value="UniProtKB-SubCell"/>
</dbReference>
<evidence type="ECO:0000313" key="9">
    <source>
        <dbReference type="EMBL" id="GHE93616.1"/>
    </source>
</evidence>
<evidence type="ECO:0000259" key="8">
    <source>
        <dbReference type="Pfam" id="PF03176"/>
    </source>
</evidence>
<feature type="transmembrane region" description="Helical" evidence="7">
    <location>
        <begin position="228"/>
        <end position="252"/>
    </location>
</feature>
<protein>
    <submittedName>
        <fullName evidence="9">Membrane protein</fullName>
    </submittedName>
</protein>
<dbReference type="PANTHER" id="PTHR33406">
    <property type="entry name" value="MEMBRANE PROTEIN MJ1562-RELATED"/>
    <property type="match status" value="1"/>
</dbReference>
<feature type="transmembrane region" description="Helical" evidence="7">
    <location>
        <begin position="375"/>
        <end position="393"/>
    </location>
</feature>
<proteinExistence type="inferred from homology"/>
<feature type="transmembrane region" description="Helical" evidence="7">
    <location>
        <begin position="571"/>
        <end position="589"/>
    </location>
</feature>
<name>A0A919A8W3_9ACTN</name>
<keyword evidence="3" id="KW-1003">Cell membrane</keyword>
<feature type="transmembrane region" description="Helical" evidence="7">
    <location>
        <begin position="540"/>
        <end position="559"/>
    </location>
</feature>
<gene>
    <name evidence="9" type="ORF">GCM10018772_16750</name>
</gene>
<keyword evidence="10" id="KW-1185">Reference proteome</keyword>
<keyword evidence="6 7" id="KW-0472">Membrane</keyword>
<feature type="transmembrane region" description="Helical" evidence="7">
    <location>
        <begin position="609"/>
        <end position="632"/>
    </location>
</feature>
<feature type="transmembrane region" description="Helical" evidence="7">
    <location>
        <begin position="305"/>
        <end position="329"/>
    </location>
</feature>
<feature type="transmembrane region" description="Helical" evidence="7">
    <location>
        <begin position="202"/>
        <end position="222"/>
    </location>
</feature>
<evidence type="ECO:0000256" key="1">
    <source>
        <dbReference type="ARBA" id="ARBA00004651"/>
    </source>
</evidence>
<evidence type="ECO:0000256" key="5">
    <source>
        <dbReference type="ARBA" id="ARBA00022989"/>
    </source>
</evidence>
<reference evidence="9" key="2">
    <citation type="submission" date="2020-09" db="EMBL/GenBank/DDBJ databases">
        <authorList>
            <person name="Sun Q."/>
            <person name="Ohkuma M."/>
        </authorList>
    </citation>
    <scope>NUCLEOTIDE SEQUENCE</scope>
    <source>
        <strain evidence="9">JCM 4477</strain>
    </source>
</reference>
<dbReference type="PANTHER" id="PTHR33406:SF11">
    <property type="entry name" value="MEMBRANE PROTEIN SCO6666-RELATED"/>
    <property type="match status" value="1"/>
</dbReference>
<evidence type="ECO:0000256" key="3">
    <source>
        <dbReference type="ARBA" id="ARBA00022475"/>
    </source>
</evidence>
<dbReference type="AlphaFoldDB" id="A0A919A8W3"/>
<feature type="transmembrane region" description="Helical" evidence="7">
    <location>
        <begin position="272"/>
        <end position="299"/>
    </location>
</feature>
<reference evidence="9" key="1">
    <citation type="journal article" date="2014" name="Int. J. Syst. Evol. Microbiol.">
        <title>Complete genome sequence of Corynebacterium casei LMG S-19264T (=DSM 44701T), isolated from a smear-ripened cheese.</title>
        <authorList>
            <consortium name="US DOE Joint Genome Institute (JGI-PGF)"/>
            <person name="Walter F."/>
            <person name="Albersmeier A."/>
            <person name="Kalinowski J."/>
            <person name="Ruckert C."/>
        </authorList>
    </citation>
    <scope>NUCLEOTIDE SEQUENCE</scope>
    <source>
        <strain evidence="9">JCM 4477</strain>
    </source>
</reference>
<dbReference type="Pfam" id="PF03176">
    <property type="entry name" value="MMPL"/>
    <property type="match status" value="2"/>
</dbReference>
<accession>A0A919A8W3</accession>
<dbReference type="InterPro" id="IPR050545">
    <property type="entry name" value="Mycobact_MmpL"/>
</dbReference>
<sequence>MALLLLALAATALTAWLGAPLHDRLVIGEITPESAESRRAERLVEAEFRAGSPDLVLVAAARPGPSGAPGPGAAVDTARVRAAGERLTRRVAADPDVARVVSYWTDLRPGPRPLLRSRDGNSALIAVRLRGDEERTTPAAARIVSAVTGRPGPLAVTATGEAAVRATVARQAADGQLRAELLVLPLTTLLLLLVFRSAVAAVLPVLVGAFAVLGTWTALRLLDTWLPLSAYAINIASALGFGLAVDYCLFLLSRYREERGRPGTDPARALSVALATAGRAVLFSAATVATCLAALLAFPHAVLRSVAYSGVIVVALAAAGTLLVLPVLLRACGDAVDRYDPFARRRRPVPAPAPAGAVPLGAWGRTASRVARRPLVVAVAVTAGLLVLASPFLQVRFGLADDRILPPDSDTRRAGQTVRADFDAWDLLTRACVVLPRFDAARHPGDLDGYARRVSARPGVTGVTTATGRYAHGRRVGPVPDRREFTGRGATWLAVTTGADIYAPANRVLAERLRALPAPAPVLVGGPGARLADTQRAVTARLPLALGLVAAAMAALVLAFTRRPVLAVKALVLNALSLAASFGAVVLVFQQGRLAGLLGGFTVTGYTEVFVPVLLFCIAFGLSMDYEILLLARICEEYDRTGDGPAAVARGIDRSARLFTWAALTFAVTMGALATSRLQLLKTIGTGLALAVLLDATVVRVLLVPAVMALAGRANWWTPWRRAPTVAPVPARAEETV</sequence>
<feature type="transmembrane region" description="Helical" evidence="7">
    <location>
        <begin position="658"/>
        <end position="676"/>
    </location>
</feature>
<dbReference type="Proteomes" id="UP000630718">
    <property type="component" value="Unassembled WGS sequence"/>
</dbReference>
<evidence type="ECO:0000256" key="2">
    <source>
        <dbReference type="ARBA" id="ARBA00010157"/>
    </source>
</evidence>
<dbReference type="EMBL" id="BNBI01000003">
    <property type="protein sequence ID" value="GHE93616.1"/>
    <property type="molecule type" value="Genomic_DNA"/>
</dbReference>
<dbReference type="RefSeq" id="WP_190203487.1">
    <property type="nucleotide sequence ID" value="NZ_BNBI01000003.1"/>
</dbReference>
<evidence type="ECO:0000256" key="4">
    <source>
        <dbReference type="ARBA" id="ARBA00022692"/>
    </source>
</evidence>
<comment type="caution">
    <text evidence="9">The sequence shown here is derived from an EMBL/GenBank/DDBJ whole genome shotgun (WGS) entry which is preliminary data.</text>
</comment>
<comment type="similarity">
    <text evidence="2">Belongs to the resistance-nodulation-cell division (RND) (TC 2.A.6) family. MmpL subfamily.</text>
</comment>
<keyword evidence="5 7" id="KW-1133">Transmembrane helix</keyword>
<dbReference type="InterPro" id="IPR004869">
    <property type="entry name" value="MMPL_dom"/>
</dbReference>
<comment type="subcellular location">
    <subcellularLocation>
        <location evidence="1">Cell membrane</location>
        <topology evidence="1">Multi-pass membrane protein</topology>
    </subcellularLocation>
</comment>